<sequence>MVMLTIGGCRLALDLPTWPAMVDQQFQTTNTTADLTILSCAAADRYPLGQRLFQADQVWALWQSAHVRSIVGHPPTHAEPLWVLQQTASDTWLLSHDPSISAAEVLFDYPALQLILIEWLSANQGGLLHACGLIDGEQGLLLVGPPGVGKSTSARLWHSAGACILSDDRVIVRWQNEQLWAYGTPWYSSAGLIAAQAAPVRTICYLSHGPANQAISLSSGQALRHWLPEQFLPLWNPIALDQALQVADYATSKLDQWHLAFVPDSEVISYVRQQLG</sequence>
<dbReference type="HOGENOM" id="CLU_078434_0_0_0"/>
<gene>
    <name evidence="1" type="ordered locus">Haur_4645</name>
</gene>
<dbReference type="InParanoid" id="A9B189"/>
<dbReference type="Gene3D" id="3.40.50.300">
    <property type="entry name" value="P-loop containing nucleotide triphosphate hydrolases"/>
    <property type="match status" value="1"/>
</dbReference>
<accession>A9B189</accession>
<dbReference type="EMBL" id="CP000875">
    <property type="protein sequence ID" value="ABX07276.1"/>
    <property type="molecule type" value="Genomic_DNA"/>
</dbReference>
<dbReference type="AlphaFoldDB" id="A9B189"/>
<keyword evidence="2" id="KW-1185">Reference proteome</keyword>
<dbReference type="GO" id="GO:0016301">
    <property type="term" value="F:kinase activity"/>
    <property type="evidence" value="ECO:0007669"/>
    <property type="project" value="UniProtKB-KW"/>
</dbReference>
<protein>
    <submittedName>
        <fullName evidence="1">HPr kinase</fullName>
    </submittedName>
</protein>
<evidence type="ECO:0000313" key="1">
    <source>
        <dbReference type="EMBL" id="ABX07276.1"/>
    </source>
</evidence>
<dbReference type="BioCyc" id="HAUR316274:GHYA-4702-MONOMER"/>
<dbReference type="KEGG" id="hau:Haur_4645"/>
<evidence type="ECO:0000313" key="2">
    <source>
        <dbReference type="Proteomes" id="UP000000787"/>
    </source>
</evidence>
<reference evidence="1 2" key="1">
    <citation type="journal article" date="2011" name="Stand. Genomic Sci.">
        <title>Complete genome sequence of the filamentous gliding predatory bacterium Herpetosiphon aurantiacus type strain (114-95(T)).</title>
        <authorList>
            <person name="Kiss H."/>
            <person name="Nett M."/>
            <person name="Domin N."/>
            <person name="Martin K."/>
            <person name="Maresca J.A."/>
            <person name="Copeland A."/>
            <person name="Lapidus A."/>
            <person name="Lucas S."/>
            <person name="Berry K.W."/>
            <person name="Glavina Del Rio T."/>
            <person name="Dalin E."/>
            <person name="Tice H."/>
            <person name="Pitluck S."/>
            <person name="Richardson P."/>
            <person name="Bruce D."/>
            <person name="Goodwin L."/>
            <person name="Han C."/>
            <person name="Detter J.C."/>
            <person name="Schmutz J."/>
            <person name="Brettin T."/>
            <person name="Land M."/>
            <person name="Hauser L."/>
            <person name="Kyrpides N.C."/>
            <person name="Ivanova N."/>
            <person name="Goker M."/>
            <person name="Woyke T."/>
            <person name="Klenk H.P."/>
            <person name="Bryant D.A."/>
        </authorList>
    </citation>
    <scope>NUCLEOTIDE SEQUENCE [LARGE SCALE GENOMIC DNA]</scope>
    <source>
        <strain evidence="2">ATCC 23779 / DSM 785 / 114-95</strain>
    </source>
</reference>
<proteinExistence type="predicted"/>
<dbReference type="InterPro" id="IPR027417">
    <property type="entry name" value="P-loop_NTPase"/>
</dbReference>
<name>A9B189_HERA2</name>
<keyword evidence="1" id="KW-0808">Transferase</keyword>
<dbReference type="STRING" id="316274.Haur_4645"/>
<keyword evidence="1" id="KW-0418">Kinase</keyword>
<dbReference type="Proteomes" id="UP000000787">
    <property type="component" value="Chromosome"/>
</dbReference>
<dbReference type="SUPFAM" id="SSF53795">
    <property type="entry name" value="PEP carboxykinase-like"/>
    <property type="match status" value="1"/>
</dbReference>
<organism evidence="1 2">
    <name type="scientific">Herpetosiphon aurantiacus (strain ATCC 23779 / DSM 785 / 114-95)</name>
    <dbReference type="NCBI Taxonomy" id="316274"/>
    <lineage>
        <taxon>Bacteria</taxon>
        <taxon>Bacillati</taxon>
        <taxon>Chloroflexota</taxon>
        <taxon>Chloroflexia</taxon>
        <taxon>Herpetosiphonales</taxon>
        <taxon>Herpetosiphonaceae</taxon>
        <taxon>Herpetosiphon</taxon>
    </lineage>
</organism>